<dbReference type="Proteomes" id="UP000598820">
    <property type="component" value="Unassembled WGS sequence"/>
</dbReference>
<reference evidence="5" key="1">
    <citation type="submission" date="2020-09" db="EMBL/GenBank/DDBJ databases">
        <authorList>
            <person name="Kim M.K."/>
        </authorList>
    </citation>
    <scope>NUCLEOTIDE SEQUENCE</scope>
    <source>
        <strain evidence="5">BT702</strain>
    </source>
</reference>
<evidence type="ECO:0000259" key="4">
    <source>
        <dbReference type="PROSITE" id="PS51194"/>
    </source>
</evidence>
<gene>
    <name evidence="5" type="ORF">IC229_32065</name>
</gene>
<dbReference type="InterPro" id="IPR000330">
    <property type="entry name" value="SNF2_N"/>
</dbReference>
<evidence type="ECO:0000259" key="3">
    <source>
        <dbReference type="PROSITE" id="PS51192"/>
    </source>
</evidence>
<dbReference type="Gene3D" id="3.40.50.10810">
    <property type="entry name" value="Tandem AAA-ATPase domain"/>
    <property type="match status" value="2"/>
</dbReference>
<keyword evidence="5" id="KW-0547">Nucleotide-binding</keyword>
<dbReference type="InterPro" id="IPR038718">
    <property type="entry name" value="SNF2-like_sf"/>
</dbReference>
<evidence type="ECO:0000256" key="1">
    <source>
        <dbReference type="ARBA" id="ARBA00022801"/>
    </source>
</evidence>
<dbReference type="AlphaFoldDB" id="A0A927AVP6"/>
<protein>
    <submittedName>
        <fullName evidence="5">DEAD/DEAH box helicase</fullName>
    </submittedName>
</protein>
<dbReference type="SMART" id="SM00487">
    <property type="entry name" value="DEXDc"/>
    <property type="match status" value="1"/>
</dbReference>
<dbReference type="InterPro" id="IPR014001">
    <property type="entry name" value="Helicase_ATP-bd"/>
</dbReference>
<dbReference type="PANTHER" id="PTHR10799">
    <property type="entry name" value="SNF2/RAD54 HELICASE FAMILY"/>
    <property type="match status" value="1"/>
</dbReference>
<feature type="compositionally biased region" description="Basic and acidic residues" evidence="2">
    <location>
        <begin position="201"/>
        <end position="210"/>
    </location>
</feature>
<dbReference type="GO" id="GO:0016787">
    <property type="term" value="F:hydrolase activity"/>
    <property type="evidence" value="ECO:0007669"/>
    <property type="project" value="UniProtKB-KW"/>
</dbReference>
<dbReference type="InterPro" id="IPR049730">
    <property type="entry name" value="SNF2/RAD54-like_C"/>
</dbReference>
<organism evidence="5 6">
    <name type="scientific">Spirosoma profusum</name>
    <dbReference type="NCBI Taxonomy" id="2771354"/>
    <lineage>
        <taxon>Bacteria</taxon>
        <taxon>Pseudomonadati</taxon>
        <taxon>Bacteroidota</taxon>
        <taxon>Cytophagia</taxon>
        <taxon>Cytophagales</taxon>
        <taxon>Cytophagaceae</taxon>
        <taxon>Spirosoma</taxon>
    </lineage>
</organism>
<feature type="region of interest" description="Disordered" evidence="2">
    <location>
        <begin position="182"/>
        <end position="210"/>
    </location>
</feature>
<dbReference type="Pfam" id="PF00176">
    <property type="entry name" value="SNF2-rel_dom"/>
    <property type="match status" value="1"/>
</dbReference>
<evidence type="ECO:0000313" key="5">
    <source>
        <dbReference type="EMBL" id="MBD2705298.1"/>
    </source>
</evidence>
<dbReference type="InterPro" id="IPR001650">
    <property type="entry name" value="Helicase_C-like"/>
</dbReference>
<dbReference type="Pfam" id="PF00271">
    <property type="entry name" value="Helicase_C"/>
    <property type="match status" value="1"/>
</dbReference>
<keyword evidence="6" id="KW-1185">Reference proteome</keyword>
<name>A0A927AVP6_9BACT</name>
<evidence type="ECO:0000256" key="2">
    <source>
        <dbReference type="SAM" id="MobiDB-lite"/>
    </source>
</evidence>
<dbReference type="PROSITE" id="PS51192">
    <property type="entry name" value="HELICASE_ATP_BIND_1"/>
    <property type="match status" value="1"/>
</dbReference>
<comment type="caution">
    <text evidence="5">The sequence shown here is derived from an EMBL/GenBank/DDBJ whole genome shotgun (WGS) entry which is preliminary data.</text>
</comment>
<dbReference type="EMBL" id="JACWZY010000051">
    <property type="protein sequence ID" value="MBD2705298.1"/>
    <property type="molecule type" value="Genomic_DNA"/>
</dbReference>
<dbReference type="GO" id="GO:0005524">
    <property type="term" value="F:ATP binding"/>
    <property type="evidence" value="ECO:0007669"/>
    <property type="project" value="InterPro"/>
</dbReference>
<keyword evidence="1" id="KW-0378">Hydrolase</keyword>
<dbReference type="PROSITE" id="PS51194">
    <property type="entry name" value="HELICASE_CTER"/>
    <property type="match status" value="1"/>
</dbReference>
<dbReference type="Gene3D" id="3.40.50.300">
    <property type="entry name" value="P-loop containing nucleotide triphosphate hydrolases"/>
    <property type="match status" value="1"/>
</dbReference>
<feature type="domain" description="Helicase ATP-binding" evidence="3">
    <location>
        <begin position="262"/>
        <end position="478"/>
    </location>
</feature>
<dbReference type="SMART" id="SM00490">
    <property type="entry name" value="HELICc"/>
    <property type="match status" value="1"/>
</dbReference>
<feature type="domain" description="Helicase C-terminal" evidence="4">
    <location>
        <begin position="579"/>
        <end position="727"/>
    </location>
</feature>
<dbReference type="SUPFAM" id="SSF52540">
    <property type="entry name" value="P-loop containing nucleoside triphosphate hydrolases"/>
    <property type="match status" value="2"/>
</dbReference>
<dbReference type="GO" id="GO:0004386">
    <property type="term" value="F:helicase activity"/>
    <property type="evidence" value="ECO:0007669"/>
    <property type="project" value="UniProtKB-KW"/>
</dbReference>
<keyword evidence="5" id="KW-0347">Helicase</keyword>
<sequence>MKFWGEMIHYTGKNWIEKLPFIQRTKLALASSTASFEKPYVASLFVEDLVIPQSSVTSLNTFELNTPRLSIDLCFDKSSFSPGKRGNLFSPVSFPALSENLCFSTPTQTDDIELLKLDSEKIESVPINFKPTAVFFIKNGFTINVPIIDDQTNLMAMTGLQPVIVDIPFQLTRVETNGKSYGKRRAKSISPPTWSLFPAESETKPDENKRALKKQLQPQFLPADILDLFDLIFPVLQPPLGRDFKREIDLPNEPYPYQWEGIGFLTDNPRVLLGDEMGLGKSIQVIVAIKLLIRKGKVLSTLILCPKAVMGDWEVKLRTWAPELKVTRMDEARDKRAARWSQQSHVYLCTYETFRLDFSYTSSLRNLEVTSKGHTITCPNPACKVFLNVPYAFHNNPTIKINCPTCKQTFFYPLGGDRARTKFDLVVYDEIQKIKNPLTDASKSARLPFSTYRWALSGTPLENKIEDLLTVMTTIKSDIFKGVNTDNLDAVKRAYKPFFKRRRKQDVLKDLPPIMHDEIWLDLLPSQRTSYQLAESQGIIELKEKGETITIQHIFALITRLKQICNFDPGSSQSAKLEYLENEVENLVEQGDKALVFSQYVTTLRLILPSFKPYNPLLYEGSLSTPQRQRMEEKFQAKDSTHKLMLLSLMAGNAGITLTAANYVYHFDSWWNPATGAQALGRVHRIGQRKNIVFNRVLMTNNTIEMRIHAILSKKRQLFDYVVDELSDPEGLAMLSREELFGLFGLTYNPTKSKQA</sequence>
<proteinExistence type="predicted"/>
<keyword evidence="5" id="KW-0067">ATP-binding</keyword>
<dbReference type="RefSeq" id="WP_190892574.1">
    <property type="nucleotide sequence ID" value="NZ_JACWZY010000051.1"/>
</dbReference>
<accession>A0A927AVP6</accession>
<evidence type="ECO:0000313" key="6">
    <source>
        <dbReference type="Proteomes" id="UP000598820"/>
    </source>
</evidence>
<dbReference type="CDD" id="cd18793">
    <property type="entry name" value="SF2_C_SNF"/>
    <property type="match status" value="1"/>
</dbReference>
<dbReference type="InterPro" id="IPR027417">
    <property type="entry name" value="P-loop_NTPase"/>
</dbReference>